<comment type="caution">
    <text evidence="1">The sequence shown here is derived from an EMBL/GenBank/DDBJ whole genome shotgun (WGS) entry which is preliminary data.</text>
</comment>
<feature type="non-terminal residue" evidence="1">
    <location>
        <position position="1"/>
    </location>
</feature>
<gene>
    <name evidence="1" type="ORF">BYL167_LOCUS42554</name>
</gene>
<dbReference type="AlphaFoldDB" id="A0A8S2ZSW1"/>
<proteinExistence type="predicted"/>
<sequence length="77" mass="9195">EYIPGGFANLERELEEELLNDFVDEFDEETTRRDRHISSTRTSDHIVNISRSPIELWQRARILIAVHLYRVFSNQFC</sequence>
<name>A0A8S2ZSW1_9BILA</name>
<organism evidence="1 2">
    <name type="scientific">Rotaria magnacalcarata</name>
    <dbReference type="NCBI Taxonomy" id="392030"/>
    <lineage>
        <taxon>Eukaryota</taxon>
        <taxon>Metazoa</taxon>
        <taxon>Spiralia</taxon>
        <taxon>Gnathifera</taxon>
        <taxon>Rotifera</taxon>
        <taxon>Eurotatoria</taxon>
        <taxon>Bdelloidea</taxon>
        <taxon>Philodinida</taxon>
        <taxon>Philodinidae</taxon>
        <taxon>Rotaria</taxon>
    </lineage>
</organism>
<protein>
    <submittedName>
        <fullName evidence="1">Uncharacterized protein</fullName>
    </submittedName>
</protein>
<dbReference type="Proteomes" id="UP000681967">
    <property type="component" value="Unassembled WGS sequence"/>
</dbReference>
<evidence type="ECO:0000313" key="2">
    <source>
        <dbReference type="Proteomes" id="UP000681967"/>
    </source>
</evidence>
<accession>A0A8S2ZSW1</accession>
<evidence type="ECO:0000313" key="1">
    <source>
        <dbReference type="EMBL" id="CAF4660150.1"/>
    </source>
</evidence>
<dbReference type="EMBL" id="CAJOBH010110816">
    <property type="protein sequence ID" value="CAF4660150.1"/>
    <property type="molecule type" value="Genomic_DNA"/>
</dbReference>
<reference evidence="1" key="1">
    <citation type="submission" date="2021-02" db="EMBL/GenBank/DDBJ databases">
        <authorList>
            <person name="Nowell W R."/>
        </authorList>
    </citation>
    <scope>NUCLEOTIDE SEQUENCE</scope>
</reference>